<feature type="region of interest" description="Disordered" evidence="1">
    <location>
        <begin position="1"/>
        <end position="20"/>
    </location>
</feature>
<feature type="transmembrane region" description="Helical" evidence="2">
    <location>
        <begin position="104"/>
        <end position="122"/>
    </location>
</feature>
<evidence type="ECO:0000256" key="1">
    <source>
        <dbReference type="SAM" id="MobiDB-lite"/>
    </source>
</evidence>
<dbReference type="RefSeq" id="WP_270681064.1">
    <property type="nucleotide sequence ID" value="NZ_JAQFWP010000086.1"/>
</dbReference>
<gene>
    <name evidence="3" type="ORF">O4U47_28440</name>
</gene>
<feature type="transmembrane region" description="Helical" evidence="2">
    <location>
        <begin position="77"/>
        <end position="98"/>
    </location>
</feature>
<comment type="caution">
    <text evidence="3">The sequence shown here is derived from an EMBL/GenBank/DDBJ whole genome shotgun (WGS) entry which is preliminary data.</text>
</comment>
<protein>
    <recommendedName>
        <fullName evidence="5">DUF1707 domain-containing protein</fullName>
    </recommendedName>
</protein>
<accession>A0ABT4TUV2</accession>
<dbReference type="EMBL" id="JAQFWP010000086">
    <property type="protein sequence ID" value="MDA2808470.1"/>
    <property type="molecule type" value="Genomic_DNA"/>
</dbReference>
<evidence type="ECO:0000256" key="2">
    <source>
        <dbReference type="SAM" id="Phobius"/>
    </source>
</evidence>
<reference evidence="3" key="1">
    <citation type="submission" date="2023-01" db="EMBL/GenBank/DDBJ databases">
        <title>Draft genome sequence of Nocardiopsis sp. LSu2-4 isolated from halophytes.</title>
        <authorList>
            <person name="Duangmal K."/>
            <person name="Chantavorakit T."/>
        </authorList>
    </citation>
    <scope>NUCLEOTIDE SEQUENCE</scope>
    <source>
        <strain evidence="3">LSu2-4</strain>
    </source>
</reference>
<keyword evidence="2" id="KW-0472">Membrane</keyword>
<keyword evidence="2" id="KW-0812">Transmembrane</keyword>
<dbReference type="Proteomes" id="UP001165685">
    <property type="component" value="Unassembled WGS sequence"/>
</dbReference>
<proteinExistence type="predicted"/>
<evidence type="ECO:0000313" key="4">
    <source>
        <dbReference type="Proteomes" id="UP001165685"/>
    </source>
</evidence>
<evidence type="ECO:0000313" key="3">
    <source>
        <dbReference type="EMBL" id="MDA2808470.1"/>
    </source>
</evidence>
<keyword evidence="4" id="KW-1185">Reference proteome</keyword>
<evidence type="ECO:0008006" key="5">
    <source>
        <dbReference type="Google" id="ProtNLM"/>
    </source>
</evidence>
<keyword evidence="2" id="KW-1133">Transmembrane helix</keyword>
<organism evidence="3 4">
    <name type="scientific">Nocardiopsis suaedae</name>
    <dbReference type="NCBI Taxonomy" id="3018444"/>
    <lineage>
        <taxon>Bacteria</taxon>
        <taxon>Bacillati</taxon>
        <taxon>Actinomycetota</taxon>
        <taxon>Actinomycetes</taxon>
        <taxon>Streptosporangiales</taxon>
        <taxon>Nocardiopsidaceae</taxon>
        <taxon>Nocardiopsis</taxon>
    </lineage>
</organism>
<sequence>MTAQNSGGPPPRAARDEVAAALQTSRELGPEYDEAVAASLAEKLDTAIEARVREHVAAAQLTSRRLTPQEQWKSPRLIMGIITMGAAIPLTAISAGMMGSDGVALAWIGLIILYFVSVIGLGRR</sequence>
<name>A0ABT4TUV2_9ACTN</name>